<dbReference type="EMBL" id="CP014796">
    <property type="protein sequence ID" value="APX22281.1"/>
    <property type="molecule type" value="Genomic_DNA"/>
</dbReference>
<dbReference type="PANTHER" id="PTHR44169">
    <property type="entry name" value="NADPH-DEPENDENT 1-ACYLDIHYDROXYACETONE PHOSPHATE REDUCTASE"/>
    <property type="match status" value="1"/>
</dbReference>
<dbReference type="GO" id="GO:0016491">
    <property type="term" value="F:oxidoreductase activity"/>
    <property type="evidence" value="ECO:0007669"/>
    <property type="project" value="UniProtKB-KW"/>
</dbReference>
<dbReference type="PRINTS" id="PR00080">
    <property type="entry name" value="SDRFAMILY"/>
</dbReference>
<dbReference type="RefSeq" id="WP_076622689.1">
    <property type="nucleotide sequence ID" value="NZ_BMEW01000031.1"/>
</dbReference>
<dbReference type="PRINTS" id="PR00081">
    <property type="entry name" value="GDHRDH"/>
</dbReference>
<comment type="similarity">
    <text evidence="1 3">Belongs to the short-chain dehydrogenases/reductases (SDR) family.</text>
</comment>
<dbReference type="PROSITE" id="PS00061">
    <property type="entry name" value="ADH_SHORT"/>
    <property type="match status" value="1"/>
</dbReference>
<accession>A0A1U7D2B1</accession>
<dbReference type="SUPFAM" id="SSF51735">
    <property type="entry name" value="NAD(P)-binding Rossmann-fold domains"/>
    <property type="match status" value="1"/>
</dbReference>
<dbReference type="PANTHER" id="PTHR44169:SF6">
    <property type="entry name" value="NADPH-DEPENDENT 1-ACYLDIHYDROXYACETONE PHOSPHATE REDUCTASE"/>
    <property type="match status" value="1"/>
</dbReference>
<keyword evidence="5" id="KW-1185">Reference proteome</keyword>
<dbReference type="AlphaFoldDB" id="A0A1U7D2B1"/>
<keyword evidence="2" id="KW-0560">Oxidoreductase</keyword>
<evidence type="ECO:0000313" key="5">
    <source>
        <dbReference type="Proteomes" id="UP000186559"/>
    </source>
</evidence>
<reference evidence="4 5" key="1">
    <citation type="submission" date="2016-03" db="EMBL/GenBank/DDBJ databases">
        <title>Deep-sea bacteria in the southern Pacific.</title>
        <authorList>
            <person name="Tang K."/>
        </authorList>
    </citation>
    <scope>NUCLEOTIDE SEQUENCE [LARGE SCALE GENOMIC DNA]</scope>
    <source>
        <strain evidence="4 5">JLT2016</strain>
    </source>
</reference>
<evidence type="ECO:0000256" key="3">
    <source>
        <dbReference type="RuleBase" id="RU000363"/>
    </source>
</evidence>
<dbReference type="STRING" id="1229727.Ga0080559_TMP1485"/>
<proteinExistence type="inferred from homology"/>
<dbReference type="Gene3D" id="3.40.50.720">
    <property type="entry name" value="NAD(P)-binding Rossmann-like Domain"/>
    <property type="match status" value="1"/>
</dbReference>
<evidence type="ECO:0008006" key="6">
    <source>
        <dbReference type="Google" id="ProtNLM"/>
    </source>
</evidence>
<name>A0A1U7D2B1_9RHOB</name>
<protein>
    <recommendedName>
        <fullName evidence="6">Short-chain dehydrogenase</fullName>
    </recommendedName>
</protein>
<dbReference type="Proteomes" id="UP000186559">
    <property type="component" value="Chromosome"/>
</dbReference>
<dbReference type="InterPro" id="IPR036291">
    <property type="entry name" value="NAD(P)-bd_dom_sf"/>
</dbReference>
<dbReference type="InterPro" id="IPR020904">
    <property type="entry name" value="Sc_DH/Rdtase_CS"/>
</dbReference>
<gene>
    <name evidence="4" type="ORF">Ga0080559_TMP1485</name>
</gene>
<dbReference type="Pfam" id="PF00106">
    <property type="entry name" value="adh_short"/>
    <property type="match status" value="1"/>
</dbReference>
<dbReference type="KEGG" id="tpro:Ga0080559_TMP1485"/>
<sequence length="277" mass="30597">MTARSVLITGCSSGIGYDAAHGLRARGWRVFASCRQEADCARLRAEGFESPRLDYADEASIHAALTEVLEATGGTLDALYNNGAFAVPGALEDLPTGALREIFETNVFGWHTLTRAVIPVMRRQGHGRIVNCSSVLGLVPMPWRGAYVSTKFALEGLTDVLRIEMRDTPIHVVLVEPGPITSRIRANSVPPFEKWVDWRSSPRRAQYEGSLLKRLYAAPSKDTFELPPSAVTSKIVQALEAPRPRARYYVTFPTHLMGRLRRLLPTSALDALIDRAR</sequence>
<evidence type="ECO:0000256" key="2">
    <source>
        <dbReference type="ARBA" id="ARBA00023002"/>
    </source>
</evidence>
<dbReference type="InterPro" id="IPR002347">
    <property type="entry name" value="SDR_fam"/>
</dbReference>
<evidence type="ECO:0000313" key="4">
    <source>
        <dbReference type="EMBL" id="APX22281.1"/>
    </source>
</evidence>
<evidence type="ECO:0000256" key="1">
    <source>
        <dbReference type="ARBA" id="ARBA00006484"/>
    </source>
</evidence>
<organism evidence="4 5">
    <name type="scientific">Salipiger profundus</name>
    <dbReference type="NCBI Taxonomy" id="1229727"/>
    <lineage>
        <taxon>Bacteria</taxon>
        <taxon>Pseudomonadati</taxon>
        <taxon>Pseudomonadota</taxon>
        <taxon>Alphaproteobacteria</taxon>
        <taxon>Rhodobacterales</taxon>
        <taxon>Roseobacteraceae</taxon>
        <taxon>Salipiger</taxon>
    </lineage>
</organism>
<dbReference type="OrthoDB" id="9793825at2"/>
<dbReference type="CDD" id="cd05374">
    <property type="entry name" value="17beta-HSD-like_SDR_c"/>
    <property type="match status" value="1"/>
</dbReference>